<proteinExistence type="predicted"/>
<evidence type="ECO:0000313" key="3">
    <source>
        <dbReference type="EMBL" id="QUI21024.1"/>
    </source>
</evidence>
<reference evidence="3" key="1">
    <citation type="submission" date="2020-07" db="EMBL/GenBank/DDBJ databases">
        <title>Vallitalea pronyensis genome.</title>
        <authorList>
            <person name="Postec A."/>
        </authorList>
    </citation>
    <scope>NUCLEOTIDE SEQUENCE</scope>
    <source>
        <strain evidence="3">FatNI3</strain>
    </source>
</reference>
<dbReference type="InterPro" id="IPR000683">
    <property type="entry name" value="Gfo/Idh/MocA-like_OxRdtase_N"/>
</dbReference>
<protein>
    <submittedName>
        <fullName evidence="3">Gfo/Idh/MocA family oxidoreductase</fullName>
    </submittedName>
</protein>
<dbReference type="SUPFAM" id="SSF51735">
    <property type="entry name" value="NAD(P)-binding Rossmann-fold domains"/>
    <property type="match status" value="1"/>
</dbReference>
<dbReference type="Gene3D" id="3.30.360.10">
    <property type="entry name" value="Dihydrodipicolinate Reductase, domain 2"/>
    <property type="match status" value="1"/>
</dbReference>
<dbReference type="PANTHER" id="PTHR43249">
    <property type="entry name" value="UDP-N-ACETYL-2-AMINO-2-DEOXY-D-GLUCURONATE OXIDASE"/>
    <property type="match status" value="1"/>
</dbReference>
<organism evidence="3 4">
    <name type="scientific">Vallitalea pronyensis</name>
    <dbReference type="NCBI Taxonomy" id="1348613"/>
    <lineage>
        <taxon>Bacteria</taxon>
        <taxon>Bacillati</taxon>
        <taxon>Bacillota</taxon>
        <taxon>Clostridia</taxon>
        <taxon>Lachnospirales</taxon>
        <taxon>Vallitaleaceae</taxon>
        <taxon>Vallitalea</taxon>
    </lineage>
</organism>
<evidence type="ECO:0000313" key="4">
    <source>
        <dbReference type="Proteomes" id="UP000683246"/>
    </source>
</evidence>
<dbReference type="AlphaFoldDB" id="A0A8J8MG85"/>
<dbReference type="GO" id="GO:0000166">
    <property type="term" value="F:nucleotide binding"/>
    <property type="evidence" value="ECO:0007669"/>
    <property type="project" value="InterPro"/>
</dbReference>
<dbReference type="Pfam" id="PF22725">
    <property type="entry name" value="GFO_IDH_MocA_C3"/>
    <property type="match status" value="1"/>
</dbReference>
<evidence type="ECO:0000259" key="2">
    <source>
        <dbReference type="Pfam" id="PF22725"/>
    </source>
</evidence>
<dbReference type="Proteomes" id="UP000683246">
    <property type="component" value="Chromosome"/>
</dbReference>
<feature type="domain" description="GFO/IDH/MocA-like oxidoreductase" evidence="2">
    <location>
        <begin position="134"/>
        <end position="252"/>
    </location>
</feature>
<gene>
    <name evidence="3" type="ORF">HZI73_01370</name>
</gene>
<keyword evidence="4" id="KW-1185">Reference proteome</keyword>
<dbReference type="InterPro" id="IPR036291">
    <property type="entry name" value="NAD(P)-bd_dom_sf"/>
</dbReference>
<dbReference type="Gene3D" id="3.40.50.720">
    <property type="entry name" value="NAD(P)-binding Rossmann-like Domain"/>
    <property type="match status" value="1"/>
</dbReference>
<dbReference type="InterPro" id="IPR052515">
    <property type="entry name" value="Gfo/Idh/MocA_Oxidoreductase"/>
</dbReference>
<feature type="domain" description="Gfo/Idh/MocA-like oxidoreductase N-terminal" evidence="1">
    <location>
        <begin position="4"/>
        <end position="125"/>
    </location>
</feature>
<dbReference type="PANTHER" id="PTHR43249:SF1">
    <property type="entry name" value="D-GLUCOSIDE 3-DEHYDROGENASE"/>
    <property type="match status" value="1"/>
</dbReference>
<dbReference type="RefSeq" id="WP_212696483.1">
    <property type="nucleotide sequence ID" value="NZ_CP058649.1"/>
</dbReference>
<dbReference type="SUPFAM" id="SSF55347">
    <property type="entry name" value="Glyceraldehyde-3-phosphate dehydrogenase-like, C-terminal domain"/>
    <property type="match status" value="1"/>
</dbReference>
<dbReference type="KEGG" id="vpy:HZI73_01370"/>
<dbReference type="EMBL" id="CP058649">
    <property type="protein sequence ID" value="QUI21024.1"/>
    <property type="molecule type" value="Genomic_DNA"/>
</dbReference>
<accession>A0A8J8MG85</accession>
<sequence>MDTIHVGILGLGFMGMTHAKNLLKLKHVDIKGVCGLTLEEAEEFSQTHTHGKAKAFADFDYMLEDVNMDVLFICLPPFAHHGQLEAAARKGIHIFAEKPIALQLDQAKAMVDTVNASGVLSCVGYHMRQGVAVEKLKAMIDDGRAGIPTLFDGRFACHSLHTPWWIDREKSGGQILEQAIHLYDLAMYFMGEAEWVTGVMGNLCHTHVANYTVEDTSTAIIKFESGAIGNIAASNCAVPWEWQSIFTVICEHVTVHFKDANNAEFIYTNGEETTREWVLDNRDMYYQEVETFIHAVKEGKQNGLCGIHDGYRSLQLVDAVVKSAEKSSEKVTLKN</sequence>
<dbReference type="Pfam" id="PF01408">
    <property type="entry name" value="GFO_IDH_MocA"/>
    <property type="match status" value="1"/>
</dbReference>
<name>A0A8J8MG85_9FIRM</name>
<dbReference type="InterPro" id="IPR055170">
    <property type="entry name" value="GFO_IDH_MocA-like_dom"/>
</dbReference>
<evidence type="ECO:0000259" key="1">
    <source>
        <dbReference type="Pfam" id="PF01408"/>
    </source>
</evidence>